<keyword evidence="4" id="KW-1185">Reference proteome</keyword>
<dbReference type="SUPFAM" id="SSF53098">
    <property type="entry name" value="Ribonuclease H-like"/>
    <property type="match status" value="1"/>
</dbReference>
<dbReference type="InterPro" id="IPR036397">
    <property type="entry name" value="RNaseH_sf"/>
</dbReference>
<dbReference type="Gene3D" id="3.30.420.10">
    <property type="entry name" value="Ribonuclease H-like superfamily/Ribonuclease H"/>
    <property type="match status" value="1"/>
</dbReference>
<dbReference type="Proteomes" id="UP001500635">
    <property type="component" value="Unassembled WGS sequence"/>
</dbReference>
<dbReference type="EMBL" id="BAABFR010000089">
    <property type="protein sequence ID" value="GAA4401518.1"/>
    <property type="molecule type" value="Genomic_DNA"/>
</dbReference>
<proteinExistence type="predicted"/>
<gene>
    <name evidence="3" type="ORF">GCM10023147_41160</name>
</gene>
<evidence type="ECO:0000259" key="2">
    <source>
        <dbReference type="PROSITE" id="PS50879"/>
    </source>
</evidence>
<sequence>MSVGRSILSSMETQGGFVGGGLLSRNRSRYVVPRRPTTAMSTAPVHIAFASWMYRSNDDLAQRIRWVICVDEMRNGWAVRDMTLHETRARHPMPEIIASVLATVAGLDGPVWVVVSNRRAAVGARLNAAGVAVSVGLGYGNRAETAAVEIMREESERVTTDADVAGPAADDDDGVRYPDSEKHRSIEHHWWPTIRRVTPRESCDLIVATDCSVDPSGVAATAAISHRGDVAVDTITWDEPANRAEFDALILGLELIAAASPRGATLLSDSVDAVAVAHALHTREDPVGGYRGIGYAARRMFVDLLGAIRCPIQFRHVKGHCGHPLNEAADELANIARLATRYPRAVVEPELTERISYAMASAIEQSYDEHAHAAERPTPASAPGLSYSLADRLPPGFITAGPQS</sequence>
<dbReference type="PROSITE" id="PS50879">
    <property type="entry name" value="RNASE_H_1"/>
    <property type="match status" value="1"/>
</dbReference>
<feature type="region of interest" description="Disordered" evidence="1">
    <location>
        <begin position="154"/>
        <end position="180"/>
    </location>
</feature>
<evidence type="ECO:0000313" key="4">
    <source>
        <dbReference type="Proteomes" id="UP001500635"/>
    </source>
</evidence>
<evidence type="ECO:0000313" key="3">
    <source>
        <dbReference type="EMBL" id="GAA4401518.1"/>
    </source>
</evidence>
<reference evidence="4" key="1">
    <citation type="journal article" date="2019" name="Int. J. Syst. Evol. Microbiol.">
        <title>The Global Catalogue of Microorganisms (GCM) 10K type strain sequencing project: providing services to taxonomists for standard genome sequencing and annotation.</title>
        <authorList>
            <consortium name="The Broad Institute Genomics Platform"/>
            <consortium name="The Broad Institute Genome Sequencing Center for Infectious Disease"/>
            <person name="Wu L."/>
            <person name="Ma J."/>
        </authorList>
    </citation>
    <scope>NUCLEOTIDE SEQUENCE [LARGE SCALE GENOMIC DNA]</scope>
    <source>
        <strain evidence="4">JCM 17688</strain>
    </source>
</reference>
<evidence type="ECO:0000256" key="1">
    <source>
        <dbReference type="SAM" id="MobiDB-lite"/>
    </source>
</evidence>
<feature type="domain" description="RNase H type-1" evidence="2">
    <location>
        <begin position="201"/>
        <end position="338"/>
    </location>
</feature>
<dbReference type="Pfam" id="PF00075">
    <property type="entry name" value="RNase_H"/>
    <property type="match status" value="1"/>
</dbReference>
<organism evidence="3 4">
    <name type="scientific">Tsukamurella soli</name>
    <dbReference type="NCBI Taxonomy" id="644556"/>
    <lineage>
        <taxon>Bacteria</taxon>
        <taxon>Bacillati</taxon>
        <taxon>Actinomycetota</taxon>
        <taxon>Actinomycetes</taxon>
        <taxon>Mycobacteriales</taxon>
        <taxon>Tsukamurellaceae</taxon>
        <taxon>Tsukamurella</taxon>
    </lineage>
</organism>
<accession>A0ABP8K6Q8</accession>
<comment type="caution">
    <text evidence="3">The sequence shown here is derived from an EMBL/GenBank/DDBJ whole genome shotgun (WGS) entry which is preliminary data.</text>
</comment>
<dbReference type="InterPro" id="IPR002156">
    <property type="entry name" value="RNaseH_domain"/>
</dbReference>
<protein>
    <recommendedName>
        <fullName evidence="2">RNase H type-1 domain-containing protein</fullName>
    </recommendedName>
</protein>
<name>A0ABP8K6Q8_9ACTN</name>
<dbReference type="InterPro" id="IPR012337">
    <property type="entry name" value="RNaseH-like_sf"/>
</dbReference>